<keyword evidence="3" id="KW-1185">Reference proteome</keyword>
<protein>
    <submittedName>
        <fullName evidence="2">Uncharacterized protein</fullName>
    </submittedName>
</protein>
<sequence length="114" mass="12600">MLKQKSKHVVSDEVGDGNERKTNTTKGHRKDAEAAEMPVTWCFITGTLSDTSDSTGHQASRSPYGTLTCKVMKEIISLCFLNSALLEGWESLSPVREEVQGTSYHFGFHFSSTL</sequence>
<name>A0A151M115_ALLMI</name>
<reference evidence="2 3" key="1">
    <citation type="journal article" date="2012" name="Genome Biol.">
        <title>Sequencing three crocodilian genomes to illuminate the evolution of archosaurs and amniotes.</title>
        <authorList>
            <person name="St John J.A."/>
            <person name="Braun E.L."/>
            <person name="Isberg S.R."/>
            <person name="Miles L.G."/>
            <person name="Chong A.Y."/>
            <person name="Gongora J."/>
            <person name="Dalzell P."/>
            <person name="Moran C."/>
            <person name="Bed'hom B."/>
            <person name="Abzhanov A."/>
            <person name="Burgess S.C."/>
            <person name="Cooksey A.M."/>
            <person name="Castoe T.A."/>
            <person name="Crawford N.G."/>
            <person name="Densmore L.D."/>
            <person name="Drew J.C."/>
            <person name="Edwards S.V."/>
            <person name="Faircloth B.C."/>
            <person name="Fujita M.K."/>
            <person name="Greenwold M.J."/>
            <person name="Hoffmann F.G."/>
            <person name="Howard J.M."/>
            <person name="Iguchi T."/>
            <person name="Janes D.E."/>
            <person name="Khan S.Y."/>
            <person name="Kohno S."/>
            <person name="de Koning A.J."/>
            <person name="Lance S.L."/>
            <person name="McCarthy F.M."/>
            <person name="McCormack J.E."/>
            <person name="Merchant M.E."/>
            <person name="Peterson D.G."/>
            <person name="Pollock D.D."/>
            <person name="Pourmand N."/>
            <person name="Raney B.J."/>
            <person name="Roessler K.A."/>
            <person name="Sanford J.R."/>
            <person name="Sawyer R.H."/>
            <person name="Schmidt C.J."/>
            <person name="Triplett E.W."/>
            <person name="Tuberville T.D."/>
            <person name="Venegas-Anaya M."/>
            <person name="Howard J.T."/>
            <person name="Jarvis E.D."/>
            <person name="Guillette L.J.Jr."/>
            <person name="Glenn T.C."/>
            <person name="Green R.E."/>
            <person name="Ray D.A."/>
        </authorList>
    </citation>
    <scope>NUCLEOTIDE SEQUENCE [LARGE SCALE GENOMIC DNA]</scope>
    <source>
        <strain evidence="2">KSC_2009_1</strain>
    </source>
</reference>
<gene>
    <name evidence="2" type="ORF">Y1Q_0011760</name>
</gene>
<proteinExistence type="predicted"/>
<dbReference type="Proteomes" id="UP000050525">
    <property type="component" value="Unassembled WGS sequence"/>
</dbReference>
<dbReference type="EMBL" id="AKHW03006853">
    <property type="protein sequence ID" value="KYO18201.1"/>
    <property type="molecule type" value="Genomic_DNA"/>
</dbReference>
<feature type="region of interest" description="Disordered" evidence="1">
    <location>
        <begin position="1"/>
        <end position="32"/>
    </location>
</feature>
<evidence type="ECO:0000313" key="2">
    <source>
        <dbReference type="EMBL" id="KYO18201.1"/>
    </source>
</evidence>
<comment type="caution">
    <text evidence="2">The sequence shown here is derived from an EMBL/GenBank/DDBJ whole genome shotgun (WGS) entry which is preliminary data.</text>
</comment>
<organism evidence="2 3">
    <name type="scientific">Alligator mississippiensis</name>
    <name type="common">American alligator</name>
    <dbReference type="NCBI Taxonomy" id="8496"/>
    <lineage>
        <taxon>Eukaryota</taxon>
        <taxon>Metazoa</taxon>
        <taxon>Chordata</taxon>
        <taxon>Craniata</taxon>
        <taxon>Vertebrata</taxon>
        <taxon>Euteleostomi</taxon>
        <taxon>Archelosauria</taxon>
        <taxon>Archosauria</taxon>
        <taxon>Crocodylia</taxon>
        <taxon>Alligatoridae</taxon>
        <taxon>Alligatorinae</taxon>
        <taxon>Alligator</taxon>
    </lineage>
</organism>
<dbReference type="AlphaFoldDB" id="A0A151M115"/>
<evidence type="ECO:0000256" key="1">
    <source>
        <dbReference type="SAM" id="MobiDB-lite"/>
    </source>
</evidence>
<evidence type="ECO:0000313" key="3">
    <source>
        <dbReference type="Proteomes" id="UP000050525"/>
    </source>
</evidence>
<accession>A0A151M115</accession>